<proteinExistence type="predicted"/>
<feature type="region of interest" description="Disordered" evidence="1">
    <location>
        <begin position="1"/>
        <end position="38"/>
    </location>
</feature>
<evidence type="ECO:0000256" key="1">
    <source>
        <dbReference type="SAM" id="MobiDB-lite"/>
    </source>
</evidence>
<organism evidence="2 3">
    <name type="scientific">Trifolium medium</name>
    <dbReference type="NCBI Taxonomy" id="97028"/>
    <lineage>
        <taxon>Eukaryota</taxon>
        <taxon>Viridiplantae</taxon>
        <taxon>Streptophyta</taxon>
        <taxon>Embryophyta</taxon>
        <taxon>Tracheophyta</taxon>
        <taxon>Spermatophyta</taxon>
        <taxon>Magnoliopsida</taxon>
        <taxon>eudicotyledons</taxon>
        <taxon>Gunneridae</taxon>
        <taxon>Pentapetalae</taxon>
        <taxon>rosids</taxon>
        <taxon>fabids</taxon>
        <taxon>Fabales</taxon>
        <taxon>Fabaceae</taxon>
        <taxon>Papilionoideae</taxon>
        <taxon>50 kb inversion clade</taxon>
        <taxon>NPAAA clade</taxon>
        <taxon>Hologalegina</taxon>
        <taxon>IRL clade</taxon>
        <taxon>Trifolieae</taxon>
        <taxon>Trifolium</taxon>
    </lineage>
</organism>
<keyword evidence="3" id="KW-1185">Reference proteome</keyword>
<sequence length="38" mass="3959">MSISEEGESSGGSSSSSSSRNEKRKCVFDVGGDDAEYP</sequence>
<evidence type="ECO:0000313" key="3">
    <source>
        <dbReference type="Proteomes" id="UP000265520"/>
    </source>
</evidence>
<dbReference type="Proteomes" id="UP000265520">
    <property type="component" value="Unassembled WGS sequence"/>
</dbReference>
<evidence type="ECO:0000313" key="2">
    <source>
        <dbReference type="EMBL" id="MCI95345.1"/>
    </source>
</evidence>
<dbReference type="EMBL" id="LXQA011384199">
    <property type="protein sequence ID" value="MCI95345.1"/>
    <property type="molecule type" value="Genomic_DNA"/>
</dbReference>
<protein>
    <submittedName>
        <fullName evidence="2">Uncharacterized protein</fullName>
    </submittedName>
</protein>
<reference evidence="2 3" key="1">
    <citation type="journal article" date="2018" name="Front. Plant Sci.">
        <title>Red Clover (Trifolium pratense) and Zigzag Clover (T. medium) - A Picture of Genomic Similarities and Differences.</title>
        <authorList>
            <person name="Dluhosova J."/>
            <person name="Istvanek J."/>
            <person name="Nedelnik J."/>
            <person name="Repkova J."/>
        </authorList>
    </citation>
    <scope>NUCLEOTIDE SEQUENCE [LARGE SCALE GENOMIC DNA]</scope>
    <source>
        <strain evidence="3">cv. 10/8</strain>
        <tissue evidence="2">Leaf</tissue>
    </source>
</reference>
<dbReference type="AlphaFoldDB" id="A0A392W907"/>
<feature type="non-terminal residue" evidence="2">
    <location>
        <position position="38"/>
    </location>
</feature>
<accession>A0A392W907</accession>
<comment type="caution">
    <text evidence="2">The sequence shown here is derived from an EMBL/GenBank/DDBJ whole genome shotgun (WGS) entry which is preliminary data.</text>
</comment>
<name>A0A392W907_9FABA</name>